<dbReference type="InterPro" id="IPR027304">
    <property type="entry name" value="Trigger_fact/SurA_dom_sf"/>
</dbReference>
<dbReference type="GO" id="GO:0003755">
    <property type="term" value="F:peptidyl-prolyl cis-trans isomerase activity"/>
    <property type="evidence" value="ECO:0007669"/>
    <property type="project" value="UniProtKB-KW"/>
</dbReference>
<evidence type="ECO:0000259" key="4">
    <source>
        <dbReference type="Pfam" id="PF05698"/>
    </source>
</evidence>
<evidence type="ECO:0000256" key="3">
    <source>
        <dbReference type="SAM" id="Coils"/>
    </source>
</evidence>
<evidence type="ECO:0000256" key="1">
    <source>
        <dbReference type="ARBA" id="ARBA00023110"/>
    </source>
</evidence>
<dbReference type="InterPro" id="IPR037041">
    <property type="entry name" value="Trigger_fac_C_sf"/>
</dbReference>
<keyword evidence="3" id="KW-0175">Coiled coil</keyword>
<gene>
    <name evidence="5" type="ORF">METZ01_LOCUS133713</name>
</gene>
<name>A0A381YV64_9ZZZZ</name>
<protein>
    <recommendedName>
        <fullName evidence="4">Trigger factor C-terminal domain-containing protein</fullName>
    </recommendedName>
</protein>
<organism evidence="5">
    <name type="scientific">marine metagenome</name>
    <dbReference type="NCBI Taxonomy" id="408172"/>
    <lineage>
        <taxon>unclassified sequences</taxon>
        <taxon>metagenomes</taxon>
        <taxon>ecological metagenomes</taxon>
    </lineage>
</organism>
<dbReference type="GO" id="GO:0015031">
    <property type="term" value="P:protein transport"/>
    <property type="evidence" value="ECO:0007669"/>
    <property type="project" value="InterPro"/>
</dbReference>
<proteinExistence type="predicted"/>
<dbReference type="Gene3D" id="1.10.3120.10">
    <property type="entry name" value="Trigger factor, C-terminal domain"/>
    <property type="match status" value="1"/>
</dbReference>
<evidence type="ECO:0000256" key="2">
    <source>
        <dbReference type="ARBA" id="ARBA00023235"/>
    </source>
</evidence>
<accession>A0A381YV64</accession>
<dbReference type="InterPro" id="IPR008880">
    <property type="entry name" value="Trigger_fac_C"/>
</dbReference>
<reference evidence="5" key="1">
    <citation type="submission" date="2018-05" db="EMBL/GenBank/DDBJ databases">
        <authorList>
            <person name="Lanie J.A."/>
            <person name="Ng W.-L."/>
            <person name="Kazmierczak K.M."/>
            <person name="Andrzejewski T.M."/>
            <person name="Davidsen T.M."/>
            <person name="Wayne K.J."/>
            <person name="Tettelin H."/>
            <person name="Glass J.I."/>
            <person name="Rusch D."/>
            <person name="Podicherti R."/>
            <person name="Tsui H.-C.T."/>
            <person name="Winkler M.E."/>
        </authorList>
    </citation>
    <scope>NUCLEOTIDE SEQUENCE</scope>
</reference>
<feature type="non-terminal residue" evidence="5">
    <location>
        <position position="1"/>
    </location>
</feature>
<sequence length="210" mass="24657">INKEGETSEYELTVSNVEREILPEVNEEFVKLVNPELESVVALRSEVEKKIQANFSERSHTAFARDLTDALVEKVDPSIAPSMAEHYLANMIEEVKKQNSGESLDEDRIRETYKPIADRNLKWYMLRKLLIEKENIEVSEEELKNEIDTLADRSPNSEKEITRFYKKPSNRQRFEDDLVEKKILNYLEQFAKVKEVEVHTKDLRGHDHEH</sequence>
<dbReference type="SUPFAM" id="SSF109998">
    <property type="entry name" value="Triger factor/SurA peptide-binding domain-like"/>
    <property type="match status" value="1"/>
</dbReference>
<evidence type="ECO:0000313" key="5">
    <source>
        <dbReference type="EMBL" id="SVA80859.1"/>
    </source>
</evidence>
<dbReference type="EMBL" id="UINC01019132">
    <property type="protein sequence ID" value="SVA80859.1"/>
    <property type="molecule type" value="Genomic_DNA"/>
</dbReference>
<feature type="domain" description="Trigger factor C-terminal" evidence="4">
    <location>
        <begin position="41"/>
        <end position="187"/>
    </location>
</feature>
<dbReference type="GO" id="GO:0006457">
    <property type="term" value="P:protein folding"/>
    <property type="evidence" value="ECO:0007669"/>
    <property type="project" value="InterPro"/>
</dbReference>
<feature type="coiled-coil region" evidence="3">
    <location>
        <begin position="126"/>
        <end position="160"/>
    </location>
</feature>
<dbReference type="AlphaFoldDB" id="A0A381YV64"/>
<dbReference type="Pfam" id="PF05698">
    <property type="entry name" value="Trigger_C"/>
    <property type="match status" value="1"/>
</dbReference>
<keyword evidence="2" id="KW-0413">Isomerase</keyword>
<keyword evidence="1" id="KW-0697">Rotamase</keyword>